<keyword evidence="4 5" id="KW-0472">Membrane</keyword>
<sequence length="151" mass="16169">MNWTFNPVSILLIVFIALGYYSKNGAIWISASVLLVVQQTVLMRYLPQADRPLISLGILILTIGILSPLVSGKVQLPPVAQLFDLKLLVAVFTGIFVAWLAGRGIGVMQSQPNLIIGLLVGTVIGVTFFNGVPVGPLIAGGLLSLIFFHKT</sequence>
<protein>
    <recommendedName>
        <fullName evidence="5">UPF0756 membrane protein JDW22_10380</fullName>
    </recommendedName>
</protein>
<evidence type="ECO:0000256" key="1">
    <source>
        <dbReference type="ARBA" id="ARBA00022475"/>
    </source>
</evidence>
<accession>A0ABS1BUM0</accession>
<evidence type="ECO:0000313" key="7">
    <source>
        <dbReference type="Proteomes" id="UP000614058"/>
    </source>
</evidence>
<proteinExistence type="inferred from homology"/>
<dbReference type="EMBL" id="JAEHNZ010000003">
    <property type="protein sequence ID" value="MBK0396968.1"/>
    <property type="molecule type" value="Genomic_DNA"/>
</dbReference>
<dbReference type="Proteomes" id="UP000614058">
    <property type="component" value="Unassembled WGS sequence"/>
</dbReference>
<evidence type="ECO:0000313" key="6">
    <source>
        <dbReference type="EMBL" id="MBK0396968.1"/>
    </source>
</evidence>
<gene>
    <name evidence="6" type="ORF">JDW22_10380</name>
</gene>
<feature type="transmembrane region" description="Helical" evidence="5">
    <location>
        <begin position="5"/>
        <end position="21"/>
    </location>
</feature>
<dbReference type="PANTHER" id="PTHR38452">
    <property type="entry name" value="UPF0756 MEMBRANE PROTEIN YEAL"/>
    <property type="match status" value="1"/>
</dbReference>
<keyword evidence="3 5" id="KW-1133">Transmembrane helix</keyword>
<feature type="transmembrane region" description="Helical" evidence="5">
    <location>
        <begin position="53"/>
        <end position="71"/>
    </location>
</feature>
<comment type="subcellular location">
    <subcellularLocation>
        <location evidence="5">Cell membrane</location>
        <topology evidence="5">Multi-pass membrane protein</topology>
    </subcellularLocation>
</comment>
<dbReference type="Pfam" id="PF04284">
    <property type="entry name" value="DUF441"/>
    <property type="match status" value="1"/>
</dbReference>
<organism evidence="6 7">
    <name type="scientific">Kingella bonacorsii</name>
    <dbReference type="NCBI Taxonomy" id="2796361"/>
    <lineage>
        <taxon>Bacteria</taxon>
        <taxon>Pseudomonadati</taxon>
        <taxon>Pseudomonadota</taxon>
        <taxon>Betaproteobacteria</taxon>
        <taxon>Neisseriales</taxon>
        <taxon>Neisseriaceae</taxon>
        <taxon>Kingella</taxon>
    </lineage>
</organism>
<name>A0ABS1BUM0_9NEIS</name>
<keyword evidence="7" id="KW-1185">Reference proteome</keyword>
<evidence type="ECO:0000256" key="3">
    <source>
        <dbReference type="ARBA" id="ARBA00022989"/>
    </source>
</evidence>
<evidence type="ECO:0000256" key="2">
    <source>
        <dbReference type="ARBA" id="ARBA00022692"/>
    </source>
</evidence>
<evidence type="ECO:0000256" key="4">
    <source>
        <dbReference type="ARBA" id="ARBA00023136"/>
    </source>
</evidence>
<dbReference type="HAMAP" id="MF_01874">
    <property type="entry name" value="UPF0756"/>
    <property type="match status" value="1"/>
</dbReference>
<dbReference type="RefSeq" id="WP_200522995.1">
    <property type="nucleotide sequence ID" value="NZ_JAEHNZ010000003.1"/>
</dbReference>
<keyword evidence="2 5" id="KW-0812">Transmembrane</keyword>
<keyword evidence="1 5" id="KW-1003">Cell membrane</keyword>
<dbReference type="PANTHER" id="PTHR38452:SF1">
    <property type="entry name" value="UPF0756 MEMBRANE PROTEIN YEAL"/>
    <property type="match status" value="1"/>
</dbReference>
<dbReference type="InterPro" id="IPR007382">
    <property type="entry name" value="UPF0756_TM"/>
</dbReference>
<feature type="transmembrane region" description="Helical" evidence="5">
    <location>
        <begin position="114"/>
        <end position="147"/>
    </location>
</feature>
<comment type="caution">
    <text evidence="6">The sequence shown here is derived from an EMBL/GenBank/DDBJ whole genome shotgun (WGS) entry which is preliminary data.</text>
</comment>
<feature type="transmembrane region" description="Helical" evidence="5">
    <location>
        <begin position="83"/>
        <end position="102"/>
    </location>
</feature>
<evidence type="ECO:0000256" key="5">
    <source>
        <dbReference type="HAMAP-Rule" id="MF_01874"/>
    </source>
</evidence>
<reference evidence="6 7" key="1">
    <citation type="journal article" date="2021" name="Pathogens">
        <title>Isolation and Characterization of Kingella bonacorsii sp. nov., A Novel Kingella Species Detected in a Stable Periodontitis Subject.</title>
        <authorList>
            <person name="Antezack A."/>
            <person name="Boxberger M."/>
            <person name="Rolland C."/>
            <person name="Monnet-Corti V."/>
            <person name="La Scola B."/>
        </authorList>
    </citation>
    <scope>NUCLEOTIDE SEQUENCE [LARGE SCALE GENOMIC DNA]</scope>
    <source>
        <strain evidence="6 7">Marseille-Q4569</strain>
    </source>
</reference>
<comment type="similarity">
    <text evidence="5">Belongs to the UPF0756 family.</text>
</comment>